<dbReference type="InterPro" id="IPR051924">
    <property type="entry name" value="GST_Kappa/NadH"/>
</dbReference>
<dbReference type="FunFam" id="3.40.30.10:FF:000096">
    <property type="entry name" value="Glutathione S-transferase kappa"/>
    <property type="match status" value="1"/>
</dbReference>
<name>A0AAD6UVU9_9AGAR</name>
<dbReference type="Proteomes" id="UP001219525">
    <property type="component" value="Unassembled WGS sequence"/>
</dbReference>
<feature type="active site" description="Nucleophile" evidence="5">
    <location>
        <position position="13"/>
    </location>
</feature>
<dbReference type="GO" id="GO:0004364">
    <property type="term" value="F:glutathione transferase activity"/>
    <property type="evidence" value="ECO:0007669"/>
    <property type="project" value="UniProtKB-UniRule"/>
</dbReference>
<keyword evidence="8" id="KW-1185">Reference proteome</keyword>
<evidence type="ECO:0000256" key="5">
    <source>
        <dbReference type="PIRSR" id="PIRSR006386-1"/>
    </source>
</evidence>
<evidence type="ECO:0000259" key="6">
    <source>
        <dbReference type="Pfam" id="PF01323"/>
    </source>
</evidence>
<dbReference type="GO" id="GO:0005777">
    <property type="term" value="C:peroxisome"/>
    <property type="evidence" value="ECO:0007669"/>
    <property type="project" value="TreeGrafter"/>
</dbReference>
<reference evidence="7" key="1">
    <citation type="submission" date="2023-03" db="EMBL/GenBank/DDBJ databases">
        <title>Massive genome expansion in bonnet fungi (Mycena s.s.) driven by repeated elements and novel gene families across ecological guilds.</title>
        <authorList>
            <consortium name="Lawrence Berkeley National Laboratory"/>
            <person name="Harder C.B."/>
            <person name="Miyauchi S."/>
            <person name="Viragh M."/>
            <person name="Kuo A."/>
            <person name="Thoen E."/>
            <person name="Andreopoulos B."/>
            <person name="Lu D."/>
            <person name="Skrede I."/>
            <person name="Drula E."/>
            <person name="Henrissat B."/>
            <person name="Morin E."/>
            <person name="Kohler A."/>
            <person name="Barry K."/>
            <person name="LaButti K."/>
            <person name="Morin E."/>
            <person name="Salamov A."/>
            <person name="Lipzen A."/>
            <person name="Mereny Z."/>
            <person name="Hegedus B."/>
            <person name="Baldrian P."/>
            <person name="Stursova M."/>
            <person name="Weitz H."/>
            <person name="Taylor A."/>
            <person name="Grigoriev I.V."/>
            <person name="Nagy L.G."/>
            <person name="Martin F."/>
            <person name="Kauserud H."/>
        </authorList>
    </citation>
    <scope>NUCLEOTIDE SEQUENCE</scope>
    <source>
        <strain evidence="7">9144</strain>
    </source>
</reference>
<evidence type="ECO:0000256" key="2">
    <source>
        <dbReference type="ARBA" id="ARBA00022679"/>
    </source>
</evidence>
<dbReference type="InterPro" id="IPR001853">
    <property type="entry name" value="DSBA-like_thioredoxin_dom"/>
</dbReference>
<evidence type="ECO:0000256" key="3">
    <source>
        <dbReference type="ARBA" id="ARBA00047960"/>
    </source>
</evidence>
<feature type="domain" description="DSBA-like thioredoxin" evidence="6">
    <location>
        <begin position="5"/>
        <end position="210"/>
    </location>
</feature>
<dbReference type="GO" id="GO:0004602">
    <property type="term" value="F:glutathione peroxidase activity"/>
    <property type="evidence" value="ECO:0007669"/>
    <property type="project" value="TreeGrafter"/>
</dbReference>
<organism evidence="7 8">
    <name type="scientific">Mycena pura</name>
    <dbReference type="NCBI Taxonomy" id="153505"/>
    <lineage>
        <taxon>Eukaryota</taxon>
        <taxon>Fungi</taxon>
        <taxon>Dikarya</taxon>
        <taxon>Basidiomycota</taxon>
        <taxon>Agaricomycotina</taxon>
        <taxon>Agaricomycetes</taxon>
        <taxon>Agaricomycetidae</taxon>
        <taxon>Agaricales</taxon>
        <taxon>Marasmiineae</taxon>
        <taxon>Mycenaceae</taxon>
        <taxon>Mycena</taxon>
    </lineage>
</organism>
<comment type="similarity">
    <text evidence="1 4">Belongs to the GST superfamily. Kappa family.</text>
</comment>
<dbReference type="Pfam" id="PF01323">
    <property type="entry name" value="DSBA"/>
    <property type="match status" value="1"/>
</dbReference>
<comment type="caution">
    <text evidence="7">The sequence shown here is derived from an EMBL/GenBank/DDBJ whole genome shotgun (WGS) entry which is preliminary data.</text>
</comment>
<evidence type="ECO:0000313" key="7">
    <source>
        <dbReference type="EMBL" id="KAJ7194768.1"/>
    </source>
</evidence>
<comment type="catalytic activity">
    <reaction evidence="3 4">
        <text>RX + glutathione = an S-substituted glutathione + a halide anion + H(+)</text>
        <dbReference type="Rhea" id="RHEA:16437"/>
        <dbReference type="ChEBI" id="CHEBI:15378"/>
        <dbReference type="ChEBI" id="CHEBI:16042"/>
        <dbReference type="ChEBI" id="CHEBI:17792"/>
        <dbReference type="ChEBI" id="CHEBI:57925"/>
        <dbReference type="ChEBI" id="CHEBI:90779"/>
        <dbReference type="EC" id="2.5.1.18"/>
    </reaction>
</comment>
<protein>
    <recommendedName>
        <fullName evidence="4">Glutathione S-transferase kappa</fullName>
        <ecNumber evidence="4">2.5.1.18</ecNumber>
    </recommendedName>
</protein>
<evidence type="ECO:0000256" key="1">
    <source>
        <dbReference type="ARBA" id="ARBA00006494"/>
    </source>
</evidence>
<evidence type="ECO:0000313" key="8">
    <source>
        <dbReference type="Proteomes" id="UP001219525"/>
    </source>
</evidence>
<dbReference type="GO" id="GO:0006749">
    <property type="term" value="P:glutathione metabolic process"/>
    <property type="evidence" value="ECO:0007669"/>
    <property type="project" value="TreeGrafter"/>
</dbReference>
<dbReference type="PIRSF" id="PIRSF006386">
    <property type="entry name" value="HCCAis_GSTk"/>
    <property type="match status" value="1"/>
</dbReference>
<dbReference type="PANTHER" id="PTHR42943:SF13">
    <property type="entry name" value="GLUTATHIONE S-TRANSFERASE KAPPA-RELATED"/>
    <property type="match status" value="1"/>
</dbReference>
<dbReference type="PANTHER" id="PTHR42943">
    <property type="entry name" value="GLUTATHIONE S-TRANSFERASE KAPPA"/>
    <property type="match status" value="1"/>
</dbReference>
<gene>
    <name evidence="7" type="ORF">GGX14DRAFT_475942</name>
</gene>
<dbReference type="InterPro" id="IPR036249">
    <property type="entry name" value="Thioredoxin-like_sf"/>
</dbReference>
<dbReference type="SUPFAM" id="SSF52833">
    <property type="entry name" value="Thioredoxin-like"/>
    <property type="match status" value="1"/>
</dbReference>
<sequence>MAGHIDCFLDCSSFYSYLALVFLLKHRDVLATHEVSIEFHPVFLGGINVGSGNKPPWALPAKAKYGPFDVRRSKNYHGLPDLAQPPFFPALTLLPQRALCYIKANFPRDTFERAWLALFRAMWTPPHVNIAEPEPFRTVLNDCGLFSAADVDSILAAAVQQQWKDCLLDNTKKALDLGAFGAPWMWVRNAQGEEEPFFGSDRFHFMWEYLGLPWNDFEVLPRPAKL</sequence>
<dbReference type="GO" id="GO:0005739">
    <property type="term" value="C:mitochondrion"/>
    <property type="evidence" value="ECO:0007669"/>
    <property type="project" value="TreeGrafter"/>
</dbReference>
<evidence type="ECO:0000256" key="4">
    <source>
        <dbReference type="PIRNR" id="PIRNR006386"/>
    </source>
</evidence>
<dbReference type="InterPro" id="IPR014440">
    <property type="entry name" value="HCCAis_GSTk"/>
</dbReference>
<dbReference type="AlphaFoldDB" id="A0AAD6UVU9"/>
<keyword evidence="2 4" id="KW-0808">Transferase</keyword>
<dbReference type="EC" id="2.5.1.18" evidence="4"/>
<dbReference type="EMBL" id="JARJCW010000096">
    <property type="protein sequence ID" value="KAJ7194768.1"/>
    <property type="molecule type" value="Genomic_DNA"/>
</dbReference>
<proteinExistence type="inferred from homology"/>
<dbReference type="Gene3D" id="3.40.30.10">
    <property type="entry name" value="Glutaredoxin"/>
    <property type="match status" value="1"/>
</dbReference>
<accession>A0AAD6UVU9</accession>